<keyword evidence="4" id="KW-1185">Reference proteome</keyword>
<dbReference type="Pfam" id="PF20091">
    <property type="entry name" value="Abhydrolase_10"/>
    <property type="match status" value="1"/>
</dbReference>
<dbReference type="ESTHER" id="9actn-k6wfy5">
    <property type="family name" value="Abhydrolase_10"/>
</dbReference>
<evidence type="ECO:0000259" key="2">
    <source>
        <dbReference type="Pfam" id="PF20091"/>
    </source>
</evidence>
<evidence type="ECO:0000256" key="1">
    <source>
        <dbReference type="SAM" id="MobiDB-lite"/>
    </source>
</evidence>
<accession>K6WFY5</accession>
<proteinExistence type="predicted"/>
<protein>
    <recommendedName>
        <fullName evidence="2">Alpha/beta hydrolase domain-containing protein</fullName>
    </recommendedName>
</protein>
<dbReference type="InterPro" id="IPR045394">
    <property type="entry name" value="Abhydrolase_dom"/>
</dbReference>
<dbReference type="AlphaFoldDB" id="K6WFY5"/>
<gene>
    <name evidence="3" type="ORF">GORHZ_186_00520</name>
</gene>
<feature type="region of interest" description="Disordered" evidence="1">
    <location>
        <begin position="462"/>
        <end position="487"/>
    </location>
</feature>
<dbReference type="Proteomes" id="UP000008363">
    <property type="component" value="Unassembled WGS sequence"/>
</dbReference>
<organism evidence="3 4">
    <name type="scientific">Gordonia rhizosphera NBRC 16068</name>
    <dbReference type="NCBI Taxonomy" id="1108045"/>
    <lineage>
        <taxon>Bacteria</taxon>
        <taxon>Bacillati</taxon>
        <taxon>Actinomycetota</taxon>
        <taxon>Actinomycetes</taxon>
        <taxon>Mycobacteriales</taxon>
        <taxon>Gordoniaceae</taxon>
        <taxon>Gordonia</taxon>
    </lineage>
</organism>
<evidence type="ECO:0000313" key="3">
    <source>
        <dbReference type="EMBL" id="GAB92681.1"/>
    </source>
</evidence>
<comment type="caution">
    <text evidence="3">The sequence shown here is derived from an EMBL/GenBank/DDBJ whole genome shotgun (WGS) entry which is preliminary data.</text>
</comment>
<dbReference type="STRING" id="1108045.GORHZ_186_00520"/>
<feature type="domain" description="Alpha/beta hydrolase" evidence="2">
    <location>
        <begin position="18"/>
        <end position="444"/>
    </location>
</feature>
<dbReference type="RefSeq" id="WP_006337357.1">
    <property type="nucleotide sequence ID" value="NZ_BAHC01000186.1"/>
</dbReference>
<sequence length="487" mass="51199">MNGAVAFGRLDGGAGCSLIAAAALPDLTACGYHESEYRATGAAQRFTESGAHGVTVVGADNYATRVAVRRPADDASFNGTVVVEWLNVSSGSDAAPEYTYLAEEIVRGGFAWVGVSAQFTGVAGGSGSVGGPLTEPGRGLAGHDPERYGGLYHPGDAYCYDIFGKIGAALRETVSDGDEHPLSGLTVRQVVAVGESQAAMTLTTYANRIAQHHGCYDGILIHSRAAAGTSLGEVGAAIDINAVFDAEPTTIRPDLGIPVFIVQTETDVLSNFRFYRARQPDSDTLRTWEIAGTSHADLHQIGPYEHVLRCPTPVNRGQQRFVLRSALRHLNRWIDGGDPPPTAPPLELASSTAAPAFVTDAIGNVTGGVRTPCVDAPTQILSGIVSVPVPRICALFGSTTPAPDHELRRRYADAVAYVDAYETATDAAISAGFVLTEDRAAIMADARPDLVESLTAHHYDRAGAPWNSPSRTSPAPRSHGAPPYTNP</sequence>
<reference evidence="3 4" key="1">
    <citation type="submission" date="2012-08" db="EMBL/GenBank/DDBJ databases">
        <title>Whole genome shotgun sequence of Gordonia rhizosphera NBRC 16068.</title>
        <authorList>
            <person name="Takarada H."/>
            <person name="Isaki S."/>
            <person name="Hosoyama A."/>
            <person name="Tsuchikane K."/>
            <person name="Katsumata H."/>
            <person name="Baba S."/>
            <person name="Ohji S."/>
            <person name="Yamazaki S."/>
            <person name="Fujita N."/>
        </authorList>
    </citation>
    <scope>NUCLEOTIDE SEQUENCE [LARGE SCALE GENOMIC DNA]</scope>
    <source>
        <strain evidence="3 4">NBRC 16068</strain>
    </source>
</reference>
<name>K6WFY5_9ACTN</name>
<dbReference type="eggNOG" id="ENOG502Z97Z">
    <property type="taxonomic scope" value="Bacteria"/>
</dbReference>
<dbReference type="EMBL" id="BAHC01000186">
    <property type="protein sequence ID" value="GAB92681.1"/>
    <property type="molecule type" value="Genomic_DNA"/>
</dbReference>
<evidence type="ECO:0000313" key="4">
    <source>
        <dbReference type="Proteomes" id="UP000008363"/>
    </source>
</evidence>